<keyword evidence="15" id="KW-1185">Reference proteome</keyword>
<reference evidence="15" key="1">
    <citation type="submission" date="2011-01" db="EMBL/GenBank/DDBJ databases">
        <title>Complete sequence of chromosome of Acidobacterium sp. MP5ACTX9.</title>
        <authorList>
            <consortium name="US DOE Joint Genome Institute"/>
            <person name="Lucas S."/>
            <person name="Copeland A."/>
            <person name="Lapidus A."/>
            <person name="Cheng J.-F."/>
            <person name="Goodwin L."/>
            <person name="Pitluck S."/>
            <person name="Teshima H."/>
            <person name="Detter J.C."/>
            <person name="Han C."/>
            <person name="Tapia R."/>
            <person name="Land M."/>
            <person name="Hauser L."/>
            <person name="Kyrpides N."/>
            <person name="Ivanova N."/>
            <person name="Ovchinnikova G."/>
            <person name="Pagani I."/>
            <person name="Rawat S.R."/>
            <person name="Mannisto M."/>
            <person name="Haggblom M.M."/>
            <person name="Woyke T."/>
        </authorList>
    </citation>
    <scope>NUCLEOTIDE SEQUENCE [LARGE SCALE GENOMIC DNA]</scope>
    <source>
        <strain evidence="15">MP5ACTX9</strain>
    </source>
</reference>
<keyword evidence="5" id="KW-0312">Gluconeogenesis</keyword>
<accession>E8X2U8</accession>
<name>E8X2U8_GRATM</name>
<gene>
    <name evidence="14" type="ordered locus">AciX9_1019</name>
</gene>
<evidence type="ECO:0000256" key="1">
    <source>
        <dbReference type="ARBA" id="ARBA00001966"/>
    </source>
</evidence>
<comment type="similarity">
    <text evidence="3">Belongs to the iron-sulfur dependent L-serine dehydratase family.</text>
</comment>
<dbReference type="PANTHER" id="PTHR30182">
    <property type="entry name" value="L-SERINE DEHYDRATASE"/>
    <property type="match status" value="1"/>
</dbReference>
<keyword evidence="9" id="KW-0411">Iron-sulfur</keyword>
<dbReference type="Pfam" id="PF03315">
    <property type="entry name" value="SDH_beta"/>
    <property type="match status" value="1"/>
</dbReference>
<dbReference type="NCBIfam" id="TIGR00720">
    <property type="entry name" value="sda_mono"/>
    <property type="match status" value="1"/>
</dbReference>
<dbReference type="Proteomes" id="UP000000343">
    <property type="component" value="Chromosome"/>
</dbReference>
<proteinExistence type="inferred from homology"/>
<keyword evidence="6" id="KW-0004">4Fe-4S</keyword>
<dbReference type="InterPro" id="IPR051318">
    <property type="entry name" value="Fe-S_L-Ser"/>
</dbReference>
<evidence type="ECO:0000256" key="3">
    <source>
        <dbReference type="ARBA" id="ARBA00008636"/>
    </source>
</evidence>
<dbReference type="HOGENOM" id="CLU_022305_0_1_0"/>
<comment type="cofactor">
    <cofactor evidence="1">
        <name>[4Fe-4S] cluster</name>
        <dbReference type="ChEBI" id="CHEBI:49883"/>
    </cofactor>
</comment>
<dbReference type="InterPro" id="IPR005131">
    <property type="entry name" value="Ser_deHydtase_bsu"/>
</dbReference>
<dbReference type="Pfam" id="PF03313">
    <property type="entry name" value="SDH_alpha"/>
    <property type="match status" value="1"/>
</dbReference>
<evidence type="ECO:0000256" key="6">
    <source>
        <dbReference type="ARBA" id="ARBA00022485"/>
    </source>
</evidence>
<dbReference type="eggNOG" id="COG1760">
    <property type="taxonomic scope" value="Bacteria"/>
</dbReference>
<dbReference type="Gene3D" id="3.30.1330.90">
    <property type="entry name" value="D-3-phosphoglycerate dehydrogenase, domain 3"/>
    <property type="match status" value="1"/>
</dbReference>
<dbReference type="RefSeq" id="WP_013579405.1">
    <property type="nucleotide sequence ID" value="NC_015064.1"/>
</dbReference>
<evidence type="ECO:0000259" key="13">
    <source>
        <dbReference type="Pfam" id="PF03315"/>
    </source>
</evidence>
<evidence type="ECO:0000256" key="11">
    <source>
        <dbReference type="ARBA" id="ARBA00049406"/>
    </source>
</evidence>
<dbReference type="EC" id="4.3.1.17" evidence="4"/>
<evidence type="ECO:0000256" key="2">
    <source>
        <dbReference type="ARBA" id="ARBA00004742"/>
    </source>
</evidence>
<dbReference type="GO" id="GO:0006094">
    <property type="term" value="P:gluconeogenesis"/>
    <property type="evidence" value="ECO:0007669"/>
    <property type="project" value="UniProtKB-KW"/>
</dbReference>
<dbReference type="PANTHER" id="PTHR30182:SF1">
    <property type="entry name" value="L-SERINE DEHYDRATASE 1"/>
    <property type="match status" value="1"/>
</dbReference>
<dbReference type="OrthoDB" id="9805537at2"/>
<dbReference type="FunFam" id="3.30.1330.90:FF:000001">
    <property type="entry name" value="L-serine ammonia-lyase 1"/>
    <property type="match status" value="1"/>
</dbReference>
<evidence type="ECO:0000256" key="10">
    <source>
        <dbReference type="ARBA" id="ARBA00023239"/>
    </source>
</evidence>
<keyword evidence="10 14" id="KW-0456">Lyase</keyword>
<evidence type="ECO:0000259" key="12">
    <source>
        <dbReference type="Pfam" id="PF03313"/>
    </source>
</evidence>
<dbReference type="InterPro" id="IPR004644">
    <property type="entry name" value="Fe-S_L-Ser_mono"/>
</dbReference>
<organism evidence="15">
    <name type="scientific">Granulicella tundricola (strain ATCC BAA-1859 / DSM 23138 / MP5ACTX9)</name>
    <dbReference type="NCBI Taxonomy" id="1198114"/>
    <lineage>
        <taxon>Bacteria</taxon>
        <taxon>Pseudomonadati</taxon>
        <taxon>Acidobacteriota</taxon>
        <taxon>Terriglobia</taxon>
        <taxon>Terriglobales</taxon>
        <taxon>Acidobacteriaceae</taxon>
        <taxon>Granulicella</taxon>
    </lineage>
</organism>
<keyword evidence="8" id="KW-0408">Iron</keyword>
<evidence type="ECO:0000313" key="14">
    <source>
        <dbReference type="EMBL" id="ADW68082.1"/>
    </source>
</evidence>
<dbReference type="EMBL" id="CP002480">
    <property type="protein sequence ID" value="ADW68082.1"/>
    <property type="molecule type" value="Genomic_DNA"/>
</dbReference>
<keyword evidence="7" id="KW-0479">Metal-binding</keyword>
<dbReference type="GO" id="GO:0046872">
    <property type="term" value="F:metal ion binding"/>
    <property type="evidence" value="ECO:0007669"/>
    <property type="project" value="UniProtKB-KW"/>
</dbReference>
<protein>
    <recommendedName>
        <fullName evidence="4">L-serine ammonia-lyase</fullName>
        <ecNumber evidence="4">4.3.1.17</ecNumber>
    </recommendedName>
</protein>
<dbReference type="GO" id="GO:0051539">
    <property type="term" value="F:4 iron, 4 sulfur cluster binding"/>
    <property type="evidence" value="ECO:0007669"/>
    <property type="project" value="UniProtKB-KW"/>
</dbReference>
<dbReference type="AlphaFoldDB" id="E8X2U8"/>
<dbReference type="InterPro" id="IPR005130">
    <property type="entry name" value="Ser_deHydtase-like_asu"/>
</dbReference>
<evidence type="ECO:0000256" key="8">
    <source>
        <dbReference type="ARBA" id="ARBA00023004"/>
    </source>
</evidence>
<dbReference type="GO" id="GO:0003941">
    <property type="term" value="F:L-serine ammonia-lyase activity"/>
    <property type="evidence" value="ECO:0007669"/>
    <property type="project" value="UniProtKB-EC"/>
</dbReference>
<dbReference type="STRING" id="1198114.AciX9_1019"/>
<feature type="domain" description="Serine dehydratase-like alpha subunit" evidence="12">
    <location>
        <begin position="198"/>
        <end position="493"/>
    </location>
</feature>
<dbReference type="SUPFAM" id="SSF143548">
    <property type="entry name" value="Serine metabolism enzymes domain"/>
    <property type="match status" value="1"/>
</dbReference>
<evidence type="ECO:0000256" key="5">
    <source>
        <dbReference type="ARBA" id="ARBA00022432"/>
    </source>
</evidence>
<dbReference type="KEGG" id="acm:AciX9_1019"/>
<dbReference type="PaxDb" id="1198114-AciX9_1019"/>
<evidence type="ECO:0000256" key="7">
    <source>
        <dbReference type="ARBA" id="ARBA00022723"/>
    </source>
</evidence>
<sequence>MNTSLFELFKIGIGPSSSHTVGPMRAALRFVRELDAMSGRLSQTARLRAELYGSLAFTGIGHGTDRAVLLGLSGEAPDTIDPETIDATLEQIRSSQILSVGGTHRIAFTESTDLIFHRDQMYPPGSEAATSHPNGLRFTALAVEGQVVFEQIFYSVGGGFILSASELAPNPEEKSVSPRKVPYSFSSAAELLSVAERSGLTIAELILANECALLEAEEANQDLKPISRPLLSGGNGIGVKARVEESILALWGTMQSCMERGIATQGILPGGLNVRRRAPRLHERIQALDHSGKPRDPLAPLDWVSLYAIAVNEENAAGGRVVTAPTNGAAGVIPAIAHYYMRFIDTEKSDDDKRDSLIRFFLTAAAIGILYKENASISGAEVGCQGEVGVACSMAAGGLVAALNGTNAQIEHAAEIAMEHNLGMTCDPIGGLVQIPCIERNAMGAVKAVNACRMAMHETEGHKLSLDQVIETMYRTGMDMQSRYKETSQAGLALNIIEC</sequence>
<feature type="domain" description="Serine dehydratase beta chain" evidence="13">
    <location>
        <begin position="4"/>
        <end position="164"/>
    </location>
</feature>
<evidence type="ECO:0000256" key="4">
    <source>
        <dbReference type="ARBA" id="ARBA00012093"/>
    </source>
</evidence>
<comment type="catalytic activity">
    <reaction evidence="11">
        <text>L-serine = pyruvate + NH4(+)</text>
        <dbReference type="Rhea" id="RHEA:19169"/>
        <dbReference type="ChEBI" id="CHEBI:15361"/>
        <dbReference type="ChEBI" id="CHEBI:28938"/>
        <dbReference type="ChEBI" id="CHEBI:33384"/>
        <dbReference type="EC" id="4.3.1.17"/>
    </reaction>
</comment>
<comment type="pathway">
    <text evidence="2">Carbohydrate biosynthesis; gluconeogenesis.</text>
</comment>
<evidence type="ECO:0000256" key="9">
    <source>
        <dbReference type="ARBA" id="ARBA00023014"/>
    </source>
</evidence>
<evidence type="ECO:0000313" key="15">
    <source>
        <dbReference type="Proteomes" id="UP000000343"/>
    </source>
</evidence>
<dbReference type="InterPro" id="IPR029009">
    <property type="entry name" value="ASB_dom_sf"/>
</dbReference>